<keyword evidence="2" id="KW-0548">Nucleotidyltransferase</keyword>
<dbReference type="InterPro" id="IPR000477">
    <property type="entry name" value="RT_dom"/>
</dbReference>
<reference evidence="2 3" key="1">
    <citation type="submission" date="2019-03" db="EMBL/GenBank/DDBJ databases">
        <title>Single cell metagenomics reveals metabolic interactions within the superorganism composed of flagellate Streblomastix strix and complex community of Bacteroidetes bacteria on its surface.</title>
        <authorList>
            <person name="Treitli S.C."/>
            <person name="Kolisko M."/>
            <person name="Husnik F."/>
            <person name="Keeling P."/>
            <person name="Hampl V."/>
        </authorList>
    </citation>
    <scope>NUCLEOTIDE SEQUENCE [LARGE SCALE GENOMIC DNA]</scope>
    <source>
        <strain evidence="2">ST1C</strain>
    </source>
</reference>
<dbReference type="PANTHER" id="PTHR33050:SF7">
    <property type="entry name" value="RIBONUCLEASE H"/>
    <property type="match status" value="1"/>
</dbReference>
<dbReference type="EMBL" id="SNRW01008867">
    <property type="protein sequence ID" value="KAA6378865.1"/>
    <property type="molecule type" value="Genomic_DNA"/>
</dbReference>
<accession>A0A5J4V8Q1</accession>
<dbReference type="Proteomes" id="UP000324800">
    <property type="component" value="Unassembled WGS sequence"/>
</dbReference>
<keyword evidence="2" id="KW-0808">Transferase</keyword>
<organism evidence="2 3">
    <name type="scientific">Streblomastix strix</name>
    <dbReference type="NCBI Taxonomy" id="222440"/>
    <lineage>
        <taxon>Eukaryota</taxon>
        <taxon>Metamonada</taxon>
        <taxon>Preaxostyla</taxon>
        <taxon>Oxymonadida</taxon>
        <taxon>Streblomastigidae</taxon>
        <taxon>Streblomastix</taxon>
    </lineage>
</organism>
<dbReference type="Gene3D" id="3.30.70.270">
    <property type="match status" value="1"/>
</dbReference>
<evidence type="ECO:0000313" key="3">
    <source>
        <dbReference type="Proteomes" id="UP000324800"/>
    </source>
</evidence>
<dbReference type="OrthoDB" id="8014450at2759"/>
<dbReference type="GO" id="GO:0003964">
    <property type="term" value="F:RNA-directed DNA polymerase activity"/>
    <property type="evidence" value="ECO:0007669"/>
    <property type="project" value="UniProtKB-KW"/>
</dbReference>
<comment type="caution">
    <text evidence="2">The sequence shown here is derived from an EMBL/GenBank/DDBJ whole genome shotgun (WGS) entry which is preliminary data.</text>
</comment>
<feature type="domain" description="Reverse transcriptase" evidence="1">
    <location>
        <begin position="59"/>
        <end position="185"/>
    </location>
</feature>
<dbReference type="PANTHER" id="PTHR33050">
    <property type="entry name" value="REVERSE TRANSCRIPTASE DOMAIN-CONTAINING PROTEIN"/>
    <property type="match status" value="1"/>
</dbReference>
<proteinExistence type="predicted"/>
<dbReference type="SUPFAM" id="SSF56672">
    <property type="entry name" value="DNA/RNA polymerases"/>
    <property type="match status" value="1"/>
</dbReference>
<name>A0A5J4V8Q1_9EUKA</name>
<dbReference type="Pfam" id="PF00078">
    <property type="entry name" value="RVT_1"/>
    <property type="match status" value="1"/>
</dbReference>
<dbReference type="InterPro" id="IPR052055">
    <property type="entry name" value="Hepadnavirus_pol/RT"/>
</dbReference>
<dbReference type="Gene3D" id="3.10.10.10">
    <property type="entry name" value="HIV Type 1 Reverse Transcriptase, subunit A, domain 1"/>
    <property type="match status" value="1"/>
</dbReference>
<sequence>MEWTSGIPIGRGTPISLAKSPKEQAAMIQLIQEEVEEGTLQEYQDADVYFYNLIFVAMKSSGGYRKIMDCRTINNYAQPKHFKVEDNRTVKEILSVGDWGIKLDLKHAYSHAPVSEEASRWLGCRFQGRNFIQKGMYFGFATAPRVFTHLMRWVLAILRTSMRVVAYLDDFLLLFYSLHEALEGAKKSPMEFTQHVCLTDTQEDYKSKTSNQGKNQIIKERSRSNSAFLIKDNRINSIFYYRRKLNSSKISQFKLPKRSSVQLRRMELKGFIRIIRTGRIGVQAKITTDASQDGFGATLQLKHRSCAAQYLEQDLSRISSNAREMQAVLYALTEFQDILNNRQVTCILIICDNQVTVADIQRKASFLELYPILLSILEIADINQWILKAQRILGEKYMIADHLSRYRDGSDYSLKEDVYNQICKTLDFHPQVNAFATKYYAKSTNYFSWHNKTEAEATDAMILNWSDNRKYFMFPPISLINRIIDKIIVDKLQILLITTNQKTLPQKATLEKLAKRKMELPLATDCCNIVPQFSAAKADIPQGNLIAWLIY</sequence>
<gene>
    <name evidence="2" type="ORF">EZS28_025607</name>
</gene>
<keyword evidence="2" id="KW-0695">RNA-directed DNA polymerase</keyword>
<evidence type="ECO:0000259" key="1">
    <source>
        <dbReference type="Pfam" id="PF00078"/>
    </source>
</evidence>
<evidence type="ECO:0000313" key="2">
    <source>
        <dbReference type="EMBL" id="KAA6378865.1"/>
    </source>
</evidence>
<dbReference type="InterPro" id="IPR043128">
    <property type="entry name" value="Rev_trsase/Diguanyl_cyclase"/>
</dbReference>
<protein>
    <submittedName>
        <fullName evidence="2">Putative reverse transcriptase</fullName>
    </submittedName>
</protein>
<dbReference type="CDD" id="cd09275">
    <property type="entry name" value="RNase_HI_RT_DIRS1"/>
    <property type="match status" value="1"/>
</dbReference>
<dbReference type="InterPro" id="IPR043502">
    <property type="entry name" value="DNA/RNA_pol_sf"/>
</dbReference>
<dbReference type="AlphaFoldDB" id="A0A5J4V8Q1"/>